<reference evidence="1" key="1">
    <citation type="submission" date="2024-04" db="EMBL/GenBank/DDBJ databases">
        <authorList>
            <consortium name="Molecular Ecology Group"/>
        </authorList>
    </citation>
    <scope>NUCLEOTIDE SEQUENCE</scope>
</reference>
<dbReference type="Proteomes" id="UP001497644">
    <property type="component" value="Chromosome 4"/>
</dbReference>
<organism evidence="1 2">
    <name type="scientific">Lasius platythorax</name>
    <dbReference type="NCBI Taxonomy" id="488582"/>
    <lineage>
        <taxon>Eukaryota</taxon>
        <taxon>Metazoa</taxon>
        <taxon>Ecdysozoa</taxon>
        <taxon>Arthropoda</taxon>
        <taxon>Hexapoda</taxon>
        <taxon>Insecta</taxon>
        <taxon>Pterygota</taxon>
        <taxon>Neoptera</taxon>
        <taxon>Endopterygota</taxon>
        <taxon>Hymenoptera</taxon>
        <taxon>Apocrita</taxon>
        <taxon>Aculeata</taxon>
        <taxon>Formicoidea</taxon>
        <taxon>Formicidae</taxon>
        <taxon>Formicinae</taxon>
        <taxon>Lasius</taxon>
        <taxon>Lasius</taxon>
    </lineage>
</organism>
<evidence type="ECO:0000313" key="2">
    <source>
        <dbReference type="Proteomes" id="UP001497644"/>
    </source>
</evidence>
<dbReference type="EMBL" id="OZ034827">
    <property type="protein sequence ID" value="CAL1683490.1"/>
    <property type="molecule type" value="Genomic_DNA"/>
</dbReference>
<gene>
    <name evidence="1" type="ORF">LPLAT_LOCUS9198</name>
</gene>
<proteinExistence type="predicted"/>
<accession>A0AAV2NWN7</accession>
<keyword evidence="2" id="KW-1185">Reference proteome</keyword>
<dbReference type="AlphaFoldDB" id="A0AAV2NWN7"/>
<name>A0AAV2NWN7_9HYME</name>
<sequence>MDPSVGSSGCYHGAIRMIGGDESRTLCSRCCKCDSKTIRWRTGYLQGLRELPLVRSDKIIKLQLLLLFAVQRSRSIKVMRYAELER</sequence>
<evidence type="ECO:0000313" key="1">
    <source>
        <dbReference type="EMBL" id="CAL1683490.1"/>
    </source>
</evidence>
<protein>
    <submittedName>
        <fullName evidence="1">Uncharacterized protein</fullName>
    </submittedName>
</protein>